<dbReference type="Gene3D" id="3.40.850.10">
    <property type="entry name" value="Kinesin motor domain"/>
    <property type="match status" value="1"/>
</dbReference>
<dbReference type="PANTHER" id="PTHR47968">
    <property type="entry name" value="CENTROMERE PROTEIN E"/>
    <property type="match status" value="1"/>
</dbReference>
<feature type="domain" description="Kinesin motor" evidence="5">
    <location>
        <begin position="3"/>
        <end position="296"/>
    </location>
</feature>
<dbReference type="GO" id="GO:0004222">
    <property type="term" value="F:metalloendopeptidase activity"/>
    <property type="evidence" value="ECO:0007669"/>
    <property type="project" value="UniProtKB-EC"/>
</dbReference>
<dbReference type="InterPro" id="IPR027417">
    <property type="entry name" value="P-loop_NTPase"/>
</dbReference>
<keyword evidence="2" id="KW-0175">Coiled coil</keyword>
<evidence type="ECO:0000313" key="7">
    <source>
        <dbReference type="Proteomes" id="UP000008983"/>
    </source>
</evidence>
<dbReference type="PRINTS" id="PR00380">
    <property type="entry name" value="KINESINHEAVY"/>
</dbReference>
<comment type="similarity">
    <text evidence="4">Belongs to the TRAFAC class myosin-kinesin ATPase superfamily. Kinesin family.</text>
</comment>
<evidence type="ECO:0000313" key="6">
    <source>
        <dbReference type="EMBL" id="EGR26914.1"/>
    </source>
</evidence>
<dbReference type="OrthoDB" id="3176171at2759"/>
<dbReference type="SMART" id="SM00129">
    <property type="entry name" value="KISc"/>
    <property type="match status" value="1"/>
</dbReference>
<dbReference type="EMBL" id="GL984401">
    <property type="protein sequence ID" value="EGR26914.1"/>
    <property type="molecule type" value="Genomic_DNA"/>
</dbReference>
<feature type="binding site" evidence="4">
    <location>
        <begin position="97"/>
        <end position="104"/>
    </location>
    <ligand>
        <name>ATP</name>
        <dbReference type="ChEBI" id="CHEBI:30616"/>
    </ligand>
</feature>
<dbReference type="AlphaFoldDB" id="G0R6J1"/>
<dbReference type="EC" id="3.4.24.69" evidence="6"/>
<dbReference type="OMA" id="FPNNAND"/>
<dbReference type="GO" id="GO:0003777">
    <property type="term" value="F:microtubule motor activity"/>
    <property type="evidence" value="ECO:0007669"/>
    <property type="project" value="InterPro"/>
</dbReference>
<dbReference type="InterPro" id="IPR027640">
    <property type="entry name" value="Kinesin-like_fam"/>
</dbReference>
<keyword evidence="4" id="KW-0547">Nucleotide-binding</keyword>
<accession>G0R6J1</accession>
<dbReference type="GO" id="GO:0005874">
    <property type="term" value="C:microtubule"/>
    <property type="evidence" value="ECO:0007669"/>
    <property type="project" value="UniProtKB-KW"/>
</dbReference>
<dbReference type="GeneID" id="14902967"/>
<keyword evidence="6" id="KW-0378">Hydrolase</keyword>
<dbReference type="Pfam" id="PF00225">
    <property type="entry name" value="Kinesin"/>
    <property type="match status" value="1"/>
</dbReference>
<evidence type="ECO:0000259" key="5">
    <source>
        <dbReference type="PROSITE" id="PS50067"/>
    </source>
</evidence>
<dbReference type="GO" id="GO:0007018">
    <property type="term" value="P:microtubule-based movement"/>
    <property type="evidence" value="ECO:0007669"/>
    <property type="project" value="InterPro"/>
</dbReference>
<dbReference type="PROSITE" id="PS50067">
    <property type="entry name" value="KINESIN_MOTOR_2"/>
    <property type="match status" value="1"/>
</dbReference>
<evidence type="ECO:0000256" key="4">
    <source>
        <dbReference type="PROSITE-ProRule" id="PRU00283"/>
    </source>
</evidence>
<dbReference type="InParanoid" id="G0R6J1"/>
<dbReference type="InterPro" id="IPR001752">
    <property type="entry name" value="Kinesin_motor_dom"/>
</dbReference>
<dbReference type="PANTHER" id="PTHR47968:SF36">
    <property type="entry name" value="KINESIN HEAVY CHAIN ISOFORM X1"/>
    <property type="match status" value="1"/>
</dbReference>
<gene>
    <name evidence="6" type="ORF">IMG5_205140</name>
</gene>
<proteinExistence type="inferred from homology"/>
<evidence type="ECO:0000256" key="3">
    <source>
        <dbReference type="ARBA" id="ARBA00023175"/>
    </source>
</evidence>
<dbReference type="GO" id="GO:0008017">
    <property type="term" value="F:microtubule binding"/>
    <property type="evidence" value="ECO:0007669"/>
    <property type="project" value="InterPro"/>
</dbReference>
<evidence type="ECO:0000256" key="1">
    <source>
        <dbReference type="ARBA" id="ARBA00022701"/>
    </source>
</evidence>
<protein>
    <submittedName>
        <fullName evidence="6">Kinesin motor domain protein</fullName>
        <ecNumber evidence="6">3.4.24.69</ecNumber>
    </submittedName>
</protein>
<dbReference type="eggNOG" id="KOG0242">
    <property type="taxonomic scope" value="Eukaryota"/>
</dbReference>
<reference evidence="6 7" key="1">
    <citation type="submission" date="2011-07" db="EMBL/GenBank/DDBJ databases">
        <authorList>
            <person name="Coyne R."/>
            <person name="Brami D."/>
            <person name="Johnson J."/>
            <person name="Hostetler J."/>
            <person name="Hannick L."/>
            <person name="Clark T."/>
            <person name="Cassidy-Hanley D."/>
            <person name="Inman J."/>
        </authorList>
    </citation>
    <scope>NUCLEOTIDE SEQUENCE [LARGE SCALE GENOMIC DNA]</scope>
    <source>
        <strain evidence="6 7">G5</strain>
    </source>
</reference>
<keyword evidence="3 4" id="KW-0505">Motor protein</keyword>
<dbReference type="RefSeq" id="XP_004023798.1">
    <property type="nucleotide sequence ID" value="XM_004023749.1"/>
</dbReference>
<organism evidence="6 7">
    <name type="scientific">Ichthyophthirius multifiliis</name>
    <name type="common">White spot disease agent</name>
    <name type="synonym">Ich</name>
    <dbReference type="NCBI Taxonomy" id="5932"/>
    <lineage>
        <taxon>Eukaryota</taxon>
        <taxon>Sar</taxon>
        <taxon>Alveolata</taxon>
        <taxon>Ciliophora</taxon>
        <taxon>Intramacronucleata</taxon>
        <taxon>Oligohymenophorea</taxon>
        <taxon>Hymenostomatida</taxon>
        <taxon>Ophryoglenina</taxon>
        <taxon>Ichthyophthirius</taxon>
    </lineage>
</organism>
<keyword evidence="7" id="KW-1185">Reference proteome</keyword>
<dbReference type="Proteomes" id="UP000008983">
    <property type="component" value="Unassembled WGS sequence"/>
</dbReference>
<keyword evidence="4" id="KW-0067">ATP-binding</keyword>
<sequence length="296" mass="35092">MENIKVAVRIRPLNEQEKINKEEPIFEVQNDNCISLNKQYIKELINQKKMNLMTNISYKFDKCFNQNSSNQNIFNELVNQVTQSVIKGINSTVFMYGQTGSGKTYTTLDQILSIIQQVFFIQKKKKILKKKNKQYTFGIKCSYFEIYNENIYDLLKVKNQLEESLCISENLNKKDFIIKNLKEFPIQYLEDVLDIIYQGEENRHYAETILNHTSSRSHTIFKLSLVSYSNNKIVQYLQNNNNINNVNNQHLLELVENNNTIITEMHKQKIFFKQKQQKIEQKKVNLLIKVYSFQLK</sequence>
<dbReference type="InterPro" id="IPR036961">
    <property type="entry name" value="Kinesin_motor_dom_sf"/>
</dbReference>
<dbReference type="GO" id="GO:0005524">
    <property type="term" value="F:ATP binding"/>
    <property type="evidence" value="ECO:0007669"/>
    <property type="project" value="UniProtKB-UniRule"/>
</dbReference>
<keyword evidence="1" id="KW-0493">Microtubule</keyword>
<dbReference type="SUPFAM" id="SSF52540">
    <property type="entry name" value="P-loop containing nucleoside triphosphate hydrolases"/>
    <property type="match status" value="1"/>
</dbReference>
<name>G0R6J1_ICHMU</name>
<dbReference type="STRING" id="857967.G0R6J1"/>
<evidence type="ECO:0000256" key="2">
    <source>
        <dbReference type="ARBA" id="ARBA00023054"/>
    </source>
</evidence>